<dbReference type="PROSITE" id="PS52016">
    <property type="entry name" value="TONB_DEPENDENT_REC_3"/>
    <property type="match status" value="1"/>
</dbReference>
<keyword evidence="4 10" id="KW-0812">Transmembrane</keyword>
<keyword evidence="8 14" id="KW-0675">Receptor</keyword>
<keyword evidence="9 10" id="KW-0998">Cell outer membrane</keyword>
<keyword evidence="2 10" id="KW-0813">Transport</keyword>
<keyword evidence="7 10" id="KW-0472">Membrane</keyword>
<evidence type="ECO:0000256" key="1">
    <source>
        <dbReference type="ARBA" id="ARBA00004571"/>
    </source>
</evidence>
<evidence type="ECO:0000259" key="13">
    <source>
        <dbReference type="Pfam" id="PF07715"/>
    </source>
</evidence>
<dbReference type="SUPFAM" id="SSF56935">
    <property type="entry name" value="Porins"/>
    <property type="match status" value="1"/>
</dbReference>
<dbReference type="Pfam" id="PF07715">
    <property type="entry name" value="Plug"/>
    <property type="match status" value="1"/>
</dbReference>
<dbReference type="GO" id="GO:0015344">
    <property type="term" value="F:siderophore uptake transmembrane transporter activity"/>
    <property type="evidence" value="ECO:0007669"/>
    <property type="project" value="TreeGrafter"/>
</dbReference>
<comment type="caution">
    <text evidence="14">The sequence shown here is derived from an EMBL/GenBank/DDBJ whole genome shotgun (WGS) entry which is preliminary data.</text>
</comment>
<comment type="similarity">
    <text evidence="10 11">Belongs to the TonB-dependent receptor family.</text>
</comment>
<dbReference type="Proteomes" id="UP000315540">
    <property type="component" value="Unassembled WGS sequence"/>
</dbReference>
<dbReference type="PANTHER" id="PTHR30069:SF29">
    <property type="entry name" value="HEMOGLOBIN AND HEMOGLOBIN-HAPTOGLOBIN-BINDING PROTEIN 1-RELATED"/>
    <property type="match status" value="1"/>
</dbReference>
<organism evidence="14 15">
    <name type="scientific">Aquimarina algicola</name>
    <dbReference type="NCBI Taxonomy" id="2589995"/>
    <lineage>
        <taxon>Bacteria</taxon>
        <taxon>Pseudomonadati</taxon>
        <taxon>Bacteroidota</taxon>
        <taxon>Flavobacteriia</taxon>
        <taxon>Flavobacteriales</taxon>
        <taxon>Flavobacteriaceae</taxon>
        <taxon>Aquimarina</taxon>
    </lineage>
</organism>
<protein>
    <submittedName>
        <fullName evidence="14">TonB-dependent receptor</fullName>
    </submittedName>
</protein>
<dbReference type="RefSeq" id="WP_140597250.1">
    <property type="nucleotide sequence ID" value="NZ_VFWZ01000009.1"/>
</dbReference>
<keyword evidence="3 10" id="KW-1134">Transmembrane beta strand</keyword>
<keyword evidence="5" id="KW-0732">Signal</keyword>
<dbReference type="InterPro" id="IPR039426">
    <property type="entry name" value="TonB-dep_rcpt-like"/>
</dbReference>
<dbReference type="Gene3D" id="2.170.130.10">
    <property type="entry name" value="TonB-dependent receptor, plug domain"/>
    <property type="match status" value="1"/>
</dbReference>
<evidence type="ECO:0000256" key="7">
    <source>
        <dbReference type="ARBA" id="ARBA00023136"/>
    </source>
</evidence>
<dbReference type="GO" id="GO:0044718">
    <property type="term" value="P:siderophore transmembrane transport"/>
    <property type="evidence" value="ECO:0007669"/>
    <property type="project" value="TreeGrafter"/>
</dbReference>
<accession>A0A504J5H1</accession>
<dbReference type="PANTHER" id="PTHR30069">
    <property type="entry name" value="TONB-DEPENDENT OUTER MEMBRANE RECEPTOR"/>
    <property type="match status" value="1"/>
</dbReference>
<dbReference type="AlphaFoldDB" id="A0A504J5H1"/>
<dbReference type="Gene3D" id="2.40.170.20">
    <property type="entry name" value="TonB-dependent receptor, beta-barrel domain"/>
    <property type="match status" value="1"/>
</dbReference>
<evidence type="ECO:0000256" key="8">
    <source>
        <dbReference type="ARBA" id="ARBA00023170"/>
    </source>
</evidence>
<proteinExistence type="inferred from homology"/>
<dbReference type="EMBL" id="VFWZ01000009">
    <property type="protein sequence ID" value="TPN82319.1"/>
    <property type="molecule type" value="Genomic_DNA"/>
</dbReference>
<comment type="subcellular location">
    <subcellularLocation>
        <location evidence="1 10">Cell outer membrane</location>
        <topology evidence="1 10">Multi-pass membrane protein</topology>
    </subcellularLocation>
</comment>
<dbReference type="Pfam" id="PF00593">
    <property type="entry name" value="TonB_dep_Rec_b-barrel"/>
    <property type="match status" value="1"/>
</dbReference>
<evidence type="ECO:0000313" key="15">
    <source>
        <dbReference type="Proteomes" id="UP000315540"/>
    </source>
</evidence>
<evidence type="ECO:0000256" key="2">
    <source>
        <dbReference type="ARBA" id="ARBA00022448"/>
    </source>
</evidence>
<evidence type="ECO:0000256" key="11">
    <source>
        <dbReference type="RuleBase" id="RU003357"/>
    </source>
</evidence>
<evidence type="ECO:0000256" key="5">
    <source>
        <dbReference type="ARBA" id="ARBA00022729"/>
    </source>
</evidence>
<sequence>MKYRILCILVTVVIFTQQSFTQENINILDEVLVSDTKLNKFSEGYKLSKLSDSVIRQNDNSLTGLLRYNSTIYFRENGIGGTSSASFRGTGASQTAVIWNGININSQLNGQTDFNTISVNNYDNILIRGGGGSVQYGSGAIGGSIHLNNDFRFVNHFENTIRIAHGSFNTNEAHYKVKFGREKVYSDVGVDYLYSDNDYKYLGTPFRNENGDLRKLNINANTGVFINEKNLLKFYHNTFIGDRNFSGLLLGNSLSSSNDKFKDTNSRSLLEWKNFTKQYTSRLSVAHLHEMFRFFDNNEIEEYSFGKSNNLITKYDFLYKINEDIQVNAITDYSWIQGEGTNFINAESRNIFSGTLIFKHALSKKFNYTFNVRQEATNVYDSPLLFALDGKYNVSDNYKIKFNTSKNYRIPTYNDLYWLGPGGEGNPDLVPETSIQGEIGQEFSFKDFLLSVTAYYINTEDLIRWIPVSGSVWSPVNVDEVNSYGAEINAEYSTSWSKNALSFITNYGYTKSINKETDNQLIYVPLHKVTSSVSFTHKSLSAYYQFLYNGSVFITTDNANEIDGYDVSNVGLAYTHSSKHMNFIIDVKANNLFNKNYQNVGFRPMPNRNYQIQLTYKF</sequence>
<dbReference type="InterPro" id="IPR036942">
    <property type="entry name" value="Beta-barrel_TonB_sf"/>
</dbReference>
<evidence type="ECO:0000256" key="10">
    <source>
        <dbReference type="PROSITE-ProRule" id="PRU01360"/>
    </source>
</evidence>
<evidence type="ECO:0000256" key="4">
    <source>
        <dbReference type="ARBA" id="ARBA00022692"/>
    </source>
</evidence>
<evidence type="ECO:0000256" key="6">
    <source>
        <dbReference type="ARBA" id="ARBA00023077"/>
    </source>
</evidence>
<feature type="domain" description="TonB-dependent receptor plug" evidence="13">
    <location>
        <begin position="54"/>
        <end position="143"/>
    </location>
</feature>
<name>A0A504J5H1_9FLAO</name>
<feature type="domain" description="TonB-dependent receptor-like beta-barrel" evidence="12">
    <location>
        <begin position="192"/>
        <end position="592"/>
    </location>
</feature>
<dbReference type="GO" id="GO:0009279">
    <property type="term" value="C:cell outer membrane"/>
    <property type="evidence" value="ECO:0007669"/>
    <property type="project" value="UniProtKB-SubCell"/>
</dbReference>
<evidence type="ECO:0000256" key="3">
    <source>
        <dbReference type="ARBA" id="ARBA00022452"/>
    </source>
</evidence>
<gene>
    <name evidence="14" type="ORF">FHK87_23125</name>
</gene>
<keyword evidence="6 11" id="KW-0798">TonB box</keyword>
<dbReference type="InterPro" id="IPR000531">
    <property type="entry name" value="Beta-barrel_TonB"/>
</dbReference>
<dbReference type="OrthoDB" id="9762903at2"/>
<evidence type="ECO:0000256" key="9">
    <source>
        <dbReference type="ARBA" id="ARBA00023237"/>
    </source>
</evidence>
<reference evidence="14 15" key="1">
    <citation type="submission" date="2019-06" db="EMBL/GenBank/DDBJ databases">
        <authorList>
            <person name="Meng X."/>
        </authorList>
    </citation>
    <scope>NUCLEOTIDE SEQUENCE [LARGE SCALE GENOMIC DNA]</scope>
    <source>
        <strain evidence="14 15">M625</strain>
    </source>
</reference>
<evidence type="ECO:0000259" key="12">
    <source>
        <dbReference type="Pfam" id="PF00593"/>
    </source>
</evidence>
<dbReference type="InterPro" id="IPR037066">
    <property type="entry name" value="Plug_dom_sf"/>
</dbReference>
<evidence type="ECO:0000313" key="14">
    <source>
        <dbReference type="EMBL" id="TPN82319.1"/>
    </source>
</evidence>
<keyword evidence="15" id="KW-1185">Reference proteome</keyword>
<dbReference type="InterPro" id="IPR012910">
    <property type="entry name" value="Plug_dom"/>
</dbReference>